<dbReference type="PANTHER" id="PTHR31717:SF46">
    <property type="entry name" value="CCT MOTIF FAMILY PROTEIN-RELATED"/>
    <property type="match status" value="1"/>
</dbReference>
<dbReference type="InterPro" id="IPR049808">
    <property type="entry name" value="CONSTANS-like_Bbox1"/>
</dbReference>
<keyword evidence="8" id="KW-1185">Reference proteome</keyword>
<dbReference type="CDD" id="cd19821">
    <property type="entry name" value="Bbox1_BBX-like"/>
    <property type="match status" value="1"/>
</dbReference>
<keyword evidence="3" id="KW-0862">Zinc</keyword>
<evidence type="ECO:0000256" key="5">
    <source>
        <dbReference type="SAM" id="MobiDB-lite"/>
    </source>
</evidence>
<evidence type="ECO:0000256" key="1">
    <source>
        <dbReference type="ARBA" id="ARBA00022723"/>
    </source>
</evidence>
<name>A0ABR2U2T5_9ROSI</name>
<feature type="domain" description="B box-type" evidence="6">
    <location>
        <begin position="1"/>
        <end position="47"/>
    </location>
</feature>
<reference evidence="7 8" key="1">
    <citation type="journal article" date="2024" name="G3 (Bethesda)">
        <title>Genome assembly of Hibiscus sabdariffa L. provides insights into metabolisms of medicinal natural products.</title>
        <authorList>
            <person name="Kim T."/>
        </authorList>
    </citation>
    <scope>NUCLEOTIDE SEQUENCE [LARGE SCALE GENOMIC DNA]</scope>
    <source>
        <strain evidence="7">TK-2024</strain>
        <tissue evidence="7">Old leaves</tissue>
    </source>
</reference>
<keyword evidence="1" id="KW-0479">Metal-binding</keyword>
<dbReference type="PANTHER" id="PTHR31717">
    <property type="entry name" value="ZINC FINGER PROTEIN CONSTANS-LIKE 10"/>
    <property type="match status" value="1"/>
</dbReference>
<gene>
    <name evidence="7" type="ORF">V6N11_072363</name>
</gene>
<keyword evidence="2 4" id="KW-0863">Zinc-finger</keyword>
<dbReference type="Proteomes" id="UP001396334">
    <property type="component" value="Unassembled WGS sequence"/>
</dbReference>
<dbReference type="EMBL" id="JBBPBN010000003">
    <property type="protein sequence ID" value="KAK9044041.1"/>
    <property type="molecule type" value="Genomic_DNA"/>
</dbReference>
<sequence>MEPLCDFCRGERAVVYCKSDSARLCLSCDGCVHSANLLSRRHARSLLCEKCNSQSAVVRCLDQKLSLCQDCDRNGPNGNGCSSLGHCREALNSYTDCPSLAEFRRIWSSVLSVSSPAVFDVDPPLGASPANNCLNQTEQGGSFELAGTKLNELDSCSKMKPCMELTSLISPDANYVPYRRDGEPLLSGEPSMPNDYSDLRDCKVPDGDGLCEGLNMSDVQLSFETDDEIFGCSQGQTRYQFEKIGTDCLIMDKTLSVTESNGSMGNMLEASPLGQKECLPFPSSQVGGSASMVSAMTGTSNCMLMNPGCNRNINLGYPVGQIPSTVALPLCNFTGKNSPADYKDSGLSPALLTGDSPWESNSEASCPQARDKAKKRYNEKKKTRVYASHLCYLESNVLPSVFRQIMKAPDHGGNYEATHQDVQLALKNLEVKTFGAYYICLRPFFLAFANHLMSPLHKAKPLLHVNFGYYYFYLSNRCTTRAPSHVINIDHWPSN</sequence>
<protein>
    <recommendedName>
        <fullName evidence="6">B box-type domain-containing protein</fullName>
    </recommendedName>
</protein>
<evidence type="ECO:0000313" key="7">
    <source>
        <dbReference type="EMBL" id="KAK9044041.1"/>
    </source>
</evidence>
<feature type="region of interest" description="Disordered" evidence="5">
    <location>
        <begin position="353"/>
        <end position="374"/>
    </location>
</feature>
<comment type="caution">
    <text evidence="7">The sequence shown here is derived from an EMBL/GenBank/DDBJ whole genome shotgun (WGS) entry which is preliminary data.</text>
</comment>
<evidence type="ECO:0000256" key="2">
    <source>
        <dbReference type="ARBA" id="ARBA00022771"/>
    </source>
</evidence>
<dbReference type="SMART" id="SM00336">
    <property type="entry name" value="BBOX"/>
    <property type="match status" value="1"/>
</dbReference>
<dbReference type="PROSITE" id="PS50119">
    <property type="entry name" value="ZF_BBOX"/>
    <property type="match status" value="1"/>
</dbReference>
<evidence type="ECO:0000256" key="3">
    <source>
        <dbReference type="ARBA" id="ARBA00022833"/>
    </source>
</evidence>
<accession>A0ABR2U2T5</accession>
<dbReference type="InterPro" id="IPR000315">
    <property type="entry name" value="Znf_B-box"/>
</dbReference>
<evidence type="ECO:0000256" key="4">
    <source>
        <dbReference type="PROSITE-ProRule" id="PRU00024"/>
    </source>
</evidence>
<proteinExistence type="predicted"/>
<organism evidence="7 8">
    <name type="scientific">Hibiscus sabdariffa</name>
    <name type="common">roselle</name>
    <dbReference type="NCBI Taxonomy" id="183260"/>
    <lineage>
        <taxon>Eukaryota</taxon>
        <taxon>Viridiplantae</taxon>
        <taxon>Streptophyta</taxon>
        <taxon>Embryophyta</taxon>
        <taxon>Tracheophyta</taxon>
        <taxon>Spermatophyta</taxon>
        <taxon>Magnoliopsida</taxon>
        <taxon>eudicotyledons</taxon>
        <taxon>Gunneridae</taxon>
        <taxon>Pentapetalae</taxon>
        <taxon>rosids</taxon>
        <taxon>malvids</taxon>
        <taxon>Malvales</taxon>
        <taxon>Malvaceae</taxon>
        <taxon>Malvoideae</taxon>
        <taxon>Hibiscus</taxon>
    </lineage>
</organism>
<evidence type="ECO:0000259" key="6">
    <source>
        <dbReference type="PROSITE" id="PS50119"/>
    </source>
</evidence>
<evidence type="ECO:0000313" key="8">
    <source>
        <dbReference type="Proteomes" id="UP001396334"/>
    </source>
</evidence>